<dbReference type="Proteomes" id="UP001177258">
    <property type="component" value="Unassembled WGS sequence"/>
</dbReference>
<name>A0AA90TAB5_9HELI</name>
<reference evidence="2 4" key="1">
    <citation type="submission" date="2023-07" db="EMBL/GenBank/DDBJ databases">
        <title>Unpublished Manusciprt.</title>
        <authorList>
            <person name="Aydin F."/>
            <person name="Tarhane S."/>
            <person name="Saticioglu I.B."/>
            <person name="Karakaya E."/>
            <person name="Abay S."/>
            <person name="Guran O."/>
            <person name="Bozkurt E."/>
            <person name="Uzum N."/>
            <person name="Olgun K."/>
            <person name="Jablonski D."/>
        </authorList>
    </citation>
    <scope>NUCLEOTIDE SEQUENCE</scope>
    <source>
        <strain evidence="4">faydin-H75</strain>
        <strain evidence="2">Faydin-H76</strain>
    </source>
</reference>
<evidence type="ECO:0000313" key="2">
    <source>
        <dbReference type="EMBL" id="MDP2539767.1"/>
    </source>
</evidence>
<dbReference type="EMBL" id="JAUYZK010000015">
    <property type="protein sequence ID" value="MDP2539767.1"/>
    <property type="molecule type" value="Genomic_DNA"/>
</dbReference>
<dbReference type="AlphaFoldDB" id="A0AA90TAB5"/>
<dbReference type="RefSeq" id="WP_305517745.1">
    <property type="nucleotide sequence ID" value="NZ_JAUPEV010000017.1"/>
</dbReference>
<evidence type="ECO:0000313" key="4">
    <source>
        <dbReference type="Proteomes" id="UP001240777"/>
    </source>
</evidence>
<accession>A0AA90TAB5</accession>
<sequence length="166" mass="19201">MIVSTKELGGLLGLTERHIYNLEKNEVLAKEDKNCWDAYKNIQSYITYKVSTQTNTTDSKEARTRKDIADAKLKEAMLAEKMDKLIPIEKVAKELEDIAIIVSNKLYSIPHNLKKRFKLEDGLEKLLEKEIENTLKELKDPDIYTQKALEIEEKQKNDSSRSLDNE</sequence>
<evidence type="ECO:0000313" key="3">
    <source>
        <dbReference type="Proteomes" id="UP001177258"/>
    </source>
</evidence>
<reference evidence="1" key="2">
    <citation type="submission" date="2023-07" db="EMBL/GenBank/DDBJ databases">
        <authorList>
            <person name="Aydin F."/>
            <person name="Tarhane S."/>
            <person name="Saticioglu I.B."/>
            <person name="Karakaya E."/>
            <person name="Abay S."/>
            <person name="Guran O."/>
            <person name="Bozkurt E."/>
            <person name="Uzum N."/>
            <person name="Olgun K."/>
            <person name="Jablonski D."/>
        </authorList>
    </citation>
    <scope>NUCLEOTIDE SEQUENCE</scope>
    <source>
        <strain evidence="1">Faydin-H75</strain>
    </source>
</reference>
<reference evidence="1 3" key="3">
    <citation type="journal article" date="2024" name="Syst. Appl. Microbiol.">
        <title>Helicobacter cappadocius sp. nov., from lizards: The first psychrotrophic Helicobacter species.</title>
        <authorList>
            <person name="Aydin F."/>
            <person name="Tarhane S."/>
            <person name="Karakaya E."/>
            <person name="Abay S."/>
            <person name="Kayman T."/>
            <person name="Guran O."/>
            <person name="Bozkurt E."/>
            <person name="Uzum N."/>
            <person name="Avci A."/>
            <person name="Olgun K."/>
            <person name="Jablonski D."/>
            <person name="Guran C."/>
            <person name="Burcin Saticioglu I."/>
        </authorList>
    </citation>
    <scope>NUCLEOTIDE SEQUENCE [LARGE SCALE GENOMIC DNA]</scope>
    <source>
        <strain evidence="1">Faydin-H75</strain>
        <strain evidence="3">faydin-H76</strain>
    </source>
</reference>
<keyword evidence="4" id="KW-1185">Reference proteome</keyword>
<evidence type="ECO:0000313" key="1">
    <source>
        <dbReference type="EMBL" id="MDO7253906.1"/>
    </source>
</evidence>
<dbReference type="EMBL" id="JAUPEV010000017">
    <property type="protein sequence ID" value="MDO7253906.1"/>
    <property type="molecule type" value="Genomic_DNA"/>
</dbReference>
<comment type="caution">
    <text evidence="2">The sequence shown here is derived from an EMBL/GenBank/DDBJ whole genome shotgun (WGS) entry which is preliminary data.</text>
</comment>
<proteinExistence type="predicted"/>
<gene>
    <name evidence="1" type="ORF">Q5I04_08315</name>
    <name evidence="2" type="ORF">Q5I06_08270</name>
</gene>
<organism evidence="2 3">
    <name type="scientific">Helicobacter cappadocius</name>
    <dbReference type="NCBI Taxonomy" id="3063998"/>
    <lineage>
        <taxon>Bacteria</taxon>
        <taxon>Pseudomonadati</taxon>
        <taxon>Campylobacterota</taxon>
        <taxon>Epsilonproteobacteria</taxon>
        <taxon>Campylobacterales</taxon>
        <taxon>Helicobacteraceae</taxon>
        <taxon>Helicobacter</taxon>
    </lineage>
</organism>
<dbReference type="Proteomes" id="UP001240777">
    <property type="component" value="Unassembled WGS sequence"/>
</dbReference>
<protein>
    <submittedName>
        <fullName evidence="2">Uncharacterized protein</fullName>
    </submittedName>
</protein>